<feature type="compositionally biased region" description="Basic and acidic residues" evidence="7">
    <location>
        <begin position="40"/>
        <end position="61"/>
    </location>
</feature>
<feature type="compositionally biased region" description="Gly residues" evidence="7">
    <location>
        <begin position="107"/>
        <end position="117"/>
    </location>
</feature>
<dbReference type="GO" id="GO:0006397">
    <property type="term" value="P:mRNA processing"/>
    <property type="evidence" value="ECO:0007669"/>
    <property type="project" value="UniProtKB-KW"/>
</dbReference>
<evidence type="ECO:0000259" key="8">
    <source>
        <dbReference type="SMART" id="SM01115"/>
    </source>
</evidence>
<dbReference type="PANTHER" id="PTHR36562:SF5">
    <property type="entry name" value="SERINE_ARGININE REPETITIVE MATRIX 2"/>
    <property type="match status" value="1"/>
</dbReference>
<evidence type="ECO:0000313" key="9">
    <source>
        <dbReference type="EMBL" id="POS75012.1"/>
    </source>
</evidence>
<dbReference type="CDD" id="cd21372">
    <property type="entry name" value="cwf21_CWC21-like"/>
    <property type="match status" value="1"/>
</dbReference>
<dbReference type="SMART" id="SM01115">
    <property type="entry name" value="cwf21"/>
    <property type="match status" value="1"/>
</dbReference>
<keyword evidence="6" id="KW-0539">Nucleus</keyword>
<dbReference type="EMBL" id="MAVT02000543">
    <property type="protein sequence ID" value="POS75012.1"/>
    <property type="molecule type" value="Genomic_DNA"/>
</dbReference>
<dbReference type="Gene3D" id="6.10.140.420">
    <property type="match status" value="1"/>
</dbReference>
<feature type="region of interest" description="Disordered" evidence="7">
    <location>
        <begin position="100"/>
        <end position="191"/>
    </location>
</feature>
<protein>
    <submittedName>
        <fullName evidence="9">Pre-mRNA-splicing factor CWC21</fullName>
    </submittedName>
</protein>
<dbReference type="STRING" id="158607.A0A2P5HXN2"/>
<dbReference type="InterPro" id="IPR051372">
    <property type="entry name" value="CWC21"/>
</dbReference>
<evidence type="ECO:0000313" key="10">
    <source>
        <dbReference type="Proteomes" id="UP000094444"/>
    </source>
</evidence>
<keyword evidence="10" id="KW-1185">Reference proteome</keyword>
<evidence type="ECO:0000256" key="4">
    <source>
        <dbReference type="ARBA" id="ARBA00022728"/>
    </source>
</evidence>
<comment type="similarity">
    <text evidence="2">Belongs to the CWC21 family.</text>
</comment>
<feature type="compositionally biased region" description="Basic and acidic residues" evidence="7">
    <location>
        <begin position="133"/>
        <end position="191"/>
    </location>
</feature>
<name>A0A2P5HXN2_DIAHE</name>
<comment type="subcellular location">
    <subcellularLocation>
        <location evidence="1">Nucleus</location>
    </subcellularLocation>
</comment>
<keyword evidence="5" id="KW-0508">mRNA splicing</keyword>
<dbReference type="PANTHER" id="PTHR36562">
    <property type="entry name" value="SERINE/ARGININE REPETITIVE MATRIX 2"/>
    <property type="match status" value="1"/>
</dbReference>
<evidence type="ECO:0000256" key="3">
    <source>
        <dbReference type="ARBA" id="ARBA00022664"/>
    </source>
</evidence>
<dbReference type="Proteomes" id="UP000094444">
    <property type="component" value="Unassembled WGS sequence"/>
</dbReference>
<feature type="region of interest" description="Disordered" evidence="7">
    <location>
        <begin position="1"/>
        <end position="61"/>
    </location>
</feature>
<organism evidence="9 10">
    <name type="scientific">Diaporthe helianthi</name>
    <dbReference type="NCBI Taxonomy" id="158607"/>
    <lineage>
        <taxon>Eukaryota</taxon>
        <taxon>Fungi</taxon>
        <taxon>Dikarya</taxon>
        <taxon>Ascomycota</taxon>
        <taxon>Pezizomycotina</taxon>
        <taxon>Sordariomycetes</taxon>
        <taxon>Sordariomycetidae</taxon>
        <taxon>Diaporthales</taxon>
        <taxon>Diaporthaceae</taxon>
        <taxon>Diaporthe</taxon>
    </lineage>
</organism>
<evidence type="ECO:0000256" key="7">
    <source>
        <dbReference type="SAM" id="MobiDB-lite"/>
    </source>
</evidence>
<dbReference type="InterPro" id="IPR013170">
    <property type="entry name" value="mRNA_splic_Cwf21_dom"/>
</dbReference>
<keyword evidence="3" id="KW-0507">mRNA processing</keyword>
<feature type="domain" description="CWF21" evidence="8">
    <location>
        <begin position="57"/>
        <end position="103"/>
    </location>
</feature>
<dbReference type="OrthoDB" id="10267305at2759"/>
<evidence type="ECO:0000256" key="2">
    <source>
        <dbReference type="ARBA" id="ARBA00005954"/>
    </source>
</evidence>
<comment type="caution">
    <text evidence="9">The sequence shown here is derived from an EMBL/GenBank/DDBJ whole genome shotgun (WGS) entry which is preliminary data.</text>
</comment>
<keyword evidence="4" id="KW-0747">Spliceosome</keyword>
<evidence type="ECO:0000256" key="5">
    <source>
        <dbReference type="ARBA" id="ARBA00023187"/>
    </source>
</evidence>
<evidence type="ECO:0000256" key="1">
    <source>
        <dbReference type="ARBA" id="ARBA00004123"/>
    </source>
</evidence>
<dbReference type="FunCoup" id="A0A2P5HXN2">
    <property type="interactions" value="47"/>
</dbReference>
<dbReference type="GO" id="GO:0008380">
    <property type="term" value="P:RNA splicing"/>
    <property type="evidence" value="ECO:0007669"/>
    <property type="project" value="UniProtKB-KW"/>
</dbReference>
<sequence length="191" mass="20995">MSDNVGLSTPRGSGTSGYIQRNLAHIRPRDSGAPYPPTRDSFDSPKHKQRQPDRGILEHDRKRAVEVKVLELRDELEEAGELDEDEIDERCDALRKKLLAEGAASRSGGGGGGGAGGPDRRGKGPGGGLKMHQVHEMADQKIRESERLRRALKIGRDYEEGSHWKRQEERAAKAAERADGGGDERPRGSRD</sequence>
<feature type="compositionally biased region" description="Polar residues" evidence="7">
    <location>
        <begin position="1"/>
        <end position="19"/>
    </location>
</feature>
<accession>A0A2P5HXN2</accession>
<dbReference type="Pfam" id="PF08312">
    <property type="entry name" value="cwf21"/>
    <property type="match status" value="1"/>
</dbReference>
<reference evidence="9" key="1">
    <citation type="submission" date="2017-09" db="EMBL/GenBank/DDBJ databases">
        <title>Polyketide synthases of a Diaporthe helianthi virulent isolate.</title>
        <authorList>
            <person name="Baroncelli R."/>
        </authorList>
    </citation>
    <scope>NUCLEOTIDE SEQUENCE [LARGE SCALE GENOMIC DNA]</scope>
    <source>
        <strain evidence="9">7/96</strain>
    </source>
</reference>
<proteinExistence type="inferred from homology"/>
<dbReference type="AlphaFoldDB" id="A0A2P5HXN2"/>
<dbReference type="InParanoid" id="A0A2P5HXN2"/>
<gene>
    <name evidence="9" type="ORF">DHEL01_v206593</name>
</gene>
<dbReference type="GO" id="GO:0005681">
    <property type="term" value="C:spliceosomal complex"/>
    <property type="evidence" value="ECO:0007669"/>
    <property type="project" value="UniProtKB-KW"/>
</dbReference>
<evidence type="ECO:0000256" key="6">
    <source>
        <dbReference type="ARBA" id="ARBA00023242"/>
    </source>
</evidence>